<dbReference type="PANTHER" id="PTHR15591">
    <property type="entry name" value="RUN AND SH3 DOMAIN CONTAINING"/>
    <property type="match status" value="1"/>
</dbReference>
<dbReference type="GO" id="GO:0031410">
    <property type="term" value="C:cytoplasmic vesicle"/>
    <property type="evidence" value="ECO:0007669"/>
    <property type="project" value="TreeGrafter"/>
</dbReference>
<reference evidence="1" key="3">
    <citation type="submission" date="2025-09" db="UniProtKB">
        <authorList>
            <consortium name="Ensembl"/>
        </authorList>
    </citation>
    <scope>IDENTIFICATION</scope>
</reference>
<name>A0AAY4AJ35_9TELE</name>
<sequence length="317" mass="35878">DLMPLYWVCSSKPACFPVTLCVILFSQALKSPHLLSLDVIQMFYRHWGFLSQWQGPCWTHYQELVLLLQPLSALPFDLHLLSESRLIENKPHQTPSSHPGQLAQSACSFRQMTEIPSNKLKGRGINSERIPVQDREMAPRSQMACLDSQDRIQKTVSVNVTGQCTLFSWPLGGSSESDSAAGWWLRQPSVIEGVMMTSESNQDNQWNEESTMKQSESRKQQIGIGAMEGHSPQGLRWARLFGAGGGPQRKETKTSKSYRDSPPTLHIYPLLSLPIIHAFPFFRLPSQWLSLEGSRLDLLAKSDWSSRQPEPHFCLFL</sequence>
<dbReference type="Gene3D" id="1.20.58.900">
    <property type="match status" value="1"/>
</dbReference>
<gene>
    <name evidence="1" type="primary">FOXN4</name>
</gene>
<dbReference type="InterPro" id="IPR037213">
    <property type="entry name" value="Run_dom_sf"/>
</dbReference>
<organism evidence="1 2">
    <name type="scientific">Denticeps clupeoides</name>
    <name type="common">denticle herring</name>
    <dbReference type="NCBI Taxonomy" id="299321"/>
    <lineage>
        <taxon>Eukaryota</taxon>
        <taxon>Metazoa</taxon>
        <taxon>Chordata</taxon>
        <taxon>Craniata</taxon>
        <taxon>Vertebrata</taxon>
        <taxon>Euteleostomi</taxon>
        <taxon>Actinopterygii</taxon>
        <taxon>Neopterygii</taxon>
        <taxon>Teleostei</taxon>
        <taxon>Clupei</taxon>
        <taxon>Clupeiformes</taxon>
        <taxon>Denticipitoidei</taxon>
        <taxon>Denticipitidae</taxon>
        <taxon>Denticeps</taxon>
    </lineage>
</organism>
<accession>A0AAY4AJ35</accession>
<dbReference type="PANTHER" id="PTHR15591:SF16">
    <property type="entry name" value="FARNESYL PYROPHOSPHATE SYNTHASE"/>
    <property type="match status" value="1"/>
</dbReference>
<reference evidence="1" key="2">
    <citation type="submission" date="2025-08" db="UniProtKB">
        <authorList>
            <consortium name="Ensembl"/>
        </authorList>
    </citation>
    <scope>IDENTIFICATION</scope>
</reference>
<keyword evidence="2" id="KW-1185">Reference proteome</keyword>
<reference evidence="1 2" key="1">
    <citation type="submission" date="2020-06" db="EMBL/GenBank/DDBJ databases">
        <authorList>
            <consortium name="Wellcome Sanger Institute Data Sharing"/>
        </authorList>
    </citation>
    <scope>NUCLEOTIDE SEQUENCE [LARGE SCALE GENOMIC DNA]</scope>
</reference>
<evidence type="ECO:0000313" key="2">
    <source>
        <dbReference type="Proteomes" id="UP000694580"/>
    </source>
</evidence>
<dbReference type="AlphaFoldDB" id="A0AAY4AJ35"/>
<dbReference type="Ensembl" id="ENSDCDT00010007645.1">
    <property type="protein sequence ID" value="ENSDCDP00010007336.1"/>
    <property type="gene ID" value="ENSDCDG00010003225.1"/>
</dbReference>
<protein>
    <submittedName>
        <fullName evidence="1">Uncharacterized protein</fullName>
    </submittedName>
</protein>
<dbReference type="InterPro" id="IPR047343">
    <property type="entry name" value="RUSC1_2"/>
</dbReference>
<proteinExistence type="predicted"/>
<dbReference type="Proteomes" id="UP000694580">
    <property type="component" value="Chromosome 3"/>
</dbReference>
<evidence type="ECO:0000313" key="1">
    <source>
        <dbReference type="Ensembl" id="ENSDCDP00010007336.1"/>
    </source>
</evidence>